<dbReference type="EMBL" id="FUKI01000050">
    <property type="protein sequence ID" value="SJM90417.1"/>
    <property type="molecule type" value="Genomic_DNA"/>
</dbReference>
<keyword evidence="5" id="KW-1185">Reference proteome</keyword>
<feature type="chain" id="PRO_5012481305" description="DUF1254 domain-containing protein" evidence="1">
    <location>
        <begin position="23"/>
        <end position="466"/>
    </location>
</feature>
<evidence type="ECO:0000313" key="4">
    <source>
        <dbReference type="EMBL" id="SJM90417.1"/>
    </source>
</evidence>
<reference evidence="5" key="1">
    <citation type="submission" date="2017-02" db="EMBL/GenBank/DDBJ databases">
        <authorList>
            <person name="Daims H."/>
        </authorList>
    </citation>
    <scope>NUCLEOTIDE SEQUENCE [LARGE SCALE GENOMIC DNA]</scope>
</reference>
<dbReference type="AlphaFoldDB" id="A0A1R4H2E6"/>
<dbReference type="PANTHER" id="PTHR36509:SF2">
    <property type="entry name" value="BLL3101 PROTEIN"/>
    <property type="match status" value="1"/>
</dbReference>
<proteinExistence type="predicted"/>
<dbReference type="InterPro" id="IPR010679">
    <property type="entry name" value="DUF1254"/>
</dbReference>
<evidence type="ECO:0000313" key="5">
    <source>
        <dbReference type="Proteomes" id="UP000195667"/>
    </source>
</evidence>
<feature type="domain" description="DUF1254" evidence="3">
    <location>
        <begin position="71"/>
        <end position="202"/>
    </location>
</feature>
<keyword evidence="1" id="KW-0732">Signal</keyword>
<sequence length="466" mass="51802">MKYLPKSVLLISAVVFIFTACSSNQLNTQGSLSSEIPADSIPSIAGKAYIFGLPLVIMDLTKQEVLKKTPVNTFRHIRAFPDADFRAVVRPNADTYYSTAELDLLNEPLVLSVPNTHGRYYLLPILDAYTNVINSPGARTTGTEAKNFLITGPAWKGTVPPKMQHIASPTNMAWIIGRTQVNSKEDGENVVYKIQDGFKLMPLSTWGKHIVPPVLDLATIPKGENINKIVSKMPIDSFFNYMNRLMLENPPAATDKKAMEAFAKIGVSPGATFNLENFNFITRFKLKKIPEVVFSKLDPTKITAKRVNGWRVTTGKPIGFYGTDYPIRAFISLYGLGANLPADAIYPSCETDEAGMPLTGANSYMIHFEKGQLPPVKAFWSISLYDKEGFFIHNPIHRYAIGDRDKLNFNSDGSLDIFIQTVSPGKDNNWLPAPKDNFSLTIRLFWPTEDALKGKWTPPSVKKNNS</sequence>
<evidence type="ECO:0000259" key="3">
    <source>
        <dbReference type="Pfam" id="PF06863"/>
    </source>
</evidence>
<dbReference type="InterPro" id="IPR037049">
    <property type="entry name" value="DUF1214_C_sf"/>
</dbReference>
<gene>
    <name evidence="4" type="ORF">CRENPOLYSF1_1430004</name>
</gene>
<evidence type="ECO:0000256" key="1">
    <source>
        <dbReference type="SAM" id="SignalP"/>
    </source>
</evidence>
<protein>
    <recommendedName>
        <fullName evidence="6">DUF1254 domain-containing protein</fullName>
    </recommendedName>
</protein>
<dbReference type="OrthoDB" id="9777345at2"/>
<evidence type="ECO:0008006" key="6">
    <source>
        <dbReference type="Google" id="ProtNLM"/>
    </source>
</evidence>
<evidence type="ECO:0000259" key="2">
    <source>
        <dbReference type="Pfam" id="PF06742"/>
    </source>
</evidence>
<name>A0A1R4H2E6_9GAMM</name>
<dbReference type="Gene3D" id="2.60.120.600">
    <property type="entry name" value="Domain of unknown function DUF1214, C-terminal domain"/>
    <property type="match status" value="1"/>
</dbReference>
<feature type="domain" description="DUF1214" evidence="2">
    <location>
        <begin position="344"/>
        <end position="448"/>
    </location>
</feature>
<dbReference type="PANTHER" id="PTHR36509">
    <property type="entry name" value="BLL3101 PROTEIN"/>
    <property type="match status" value="1"/>
</dbReference>
<accession>A0A1R4H2E6</accession>
<dbReference type="InterPro" id="IPR010621">
    <property type="entry name" value="DUF1214"/>
</dbReference>
<dbReference type="Proteomes" id="UP000195667">
    <property type="component" value="Unassembled WGS sequence"/>
</dbReference>
<organism evidence="4 5">
    <name type="scientific">Crenothrix polyspora</name>
    <dbReference type="NCBI Taxonomy" id="360316"/>
    <lineage>
        <taxon>Bacteria</taxon>
        <taxon>Pseudomonadati</taxon>
        <taxon>Pseudomonadota</taxon>
        <taxon>Gammaproteobacteria</taxon>
        <taxon>Methylococcales</taxon>
        <taxon>Crenotrichaceae</taxon>
        <taxon>Crenothrix</taxon>
    </lineage>
</organism>
<dbReference type="PROSITE" id="PS51257">
    <property type="entry name" value="PROKAR_LIPOPROTEIN"/>
    <property type="match status" value="1"/>
</dbReference>
<dbReference type="Gene3D" id="2.60.40.1610">
    <property type="entry name" value="Domain of unknown function DUF1254"/>
    <property type="match status" value="1"/>
</dbReference>
<feature type="signal peptide" evidence="1">
    <location>
        <begin position="1"/>
        <end position="22"/>
    </location>
</feature>
<dbReference type="Pfam" id="PF06863">
    <property type="entry name" value="DUF1254"/>
    <property type="match status" value="1"/>
</dbReference>
<dbReference type="InterPro" id="IPR037050">
    <property type="entry name" value="DUF1254_sf"/>
</dbReference>
<dbReference type="SUPFAM" id="SSF160935">
    <property type="entry name" value="VPA0735-like"/>
    <property type="match status" value="1"/>
</dbReference>
<dbReference type="Pfam" id="PF06742">
    <property type="entry name" value="DUF1214"/>
    <property type="match status" value="1"/>
</dbReference>
<dbReference type="RefSeq" id="WP_087142529.1">
    <property type="nucleotide sequence ID" value="NZ_FUKI01000050.1"/>
</dbReference>